<organism evidence="2 3">
    <name type="scientific">Pontibacter burrus</name>
    <dbReference type="NCBI Taxonomy" id="2704466"/>
    <lineage>
        <taxon>Bacteria</taxon>
        <taxon>Pseudomonadati</taxon>
        <taxon>Bacteroidota</taxon>
        <taxon>Cytophagia</taxon>
        <taxon>Cytophagales</taxon>
        <taxon>Hymenobacteraceae</taxon>
        <taxon>Pontibacter</taxon>
    </lineage>
</organism>
<keyword evidence="1" id="KW-0472">Membrane</keyword>
<accession>A0A6B3LZ86</accession>
<feature type="transmembrane region" description="Helical" evidence="1">
    <location>
        <begin position="39"/>
        <end position="58"/>
    </location>
</feature>
<evidence type="ECO:0000313" key="2">
    <source>
        <dbReference type="EMBL" id="NEM98794.1"/>
    </source>
</evidence>
<dbReference type="Proteomes" id="UP000474777">
    <property type="component" value="Unassembled WGS sequence"/>
</dbReference>
<dbReference type="EMBL" id="JAAGWD010000006">
    <property type="protein sequence ID" value="NEM98794.1"/>
    <property type="molecule type" value="Genomic_DNA"/>
</dbReference>
<comment type="caution">
    <text evidence="2">The sequence shown here is derived from an EMBL/GenBank/DDBJ whole genome shotgun (WGS) entry which is preliminary data.</text>
</comment>
<keyword evidence="1" id="KW-1133">Transmembrane helix</keyword>
<dbReference type="RefSeq" id="WP_163915689.1">
    <property type="nucleotide sequence ID" value="NZ_JAAGWD010000006.1"/>
</dbReference>
<feature type="transmembrane region" description="Helical" evidence="1">
    <location>
        <begin position="7"/>
        <end position="24"/>
    </location>
</feature>
<proteinExistence type="predicted"/>
<name>A0A6B3LZ86_9BACT</name>
<protein>
    <submittedName>
        <fullName evidence="2">Uncharacterized protein</fullName>
    </submittedName>
</protein>
<keyword evidence="1" id="KW-0812">Transmembrane</keyword>
<sequence length="77" mass="9220">MKILKYGWLLLAVICIADLIYSVYKPEEIYSVMLWETNIWVYRLYKLALALFLAKPFFDRKWQKSWIPVPGKSCCKL</sequence>
<keyword evidence="3" id="KW-1185">Reference proteome</keyword>
<evidence type="ECO:0000313" key="3">
    <source>
        <dbReference type="Proteomes" id="UP000474777"/>
    </source>
</evidence>
<reference evidence="2 3" key="1">
    <citation type="submission" date="2020-02" db="EMBL/GenBank/DDBJ databases">
        <authorList>
            <person name="Kim M.K."/>
        </authorList>
    </citation>
    <scope>NUCLEOTIDE SEQUENCE [LARGE SCALE GENOMIC DNA]</scope>
    <source>
        <strain evidence="2 3">BT327</strain>
    </source>
</reference>
<dbReference type="AlphaFoldDB" id="A0A6B3LZ86"/>
<evidence type="ECO:0000256" key="1">
    <source>
        <dbReference type="SAM" id="Phobius"/>
    </source>
</evidence>
<gene>
    <name evidence="2" type="ORF">GXP69_13910</name>
</gene>